<proteinExistence type="predicted"/>
<accession>A0A1J5JDG8</accession>
<evidence type="ECO:0000313" key="1">
    <source>
        <dbReference type="EMBL" id="OIQ07562.1"/>
    </source>
</evidence>
<reference evidence="1 2" key="1">
    <citation type="submission" date="2016-08" db="EMBL/GenBank/DDBJ databases">
        <title>Genome-based comparison of Moorella thermoacetic strains.</title>
        <authorList>
            <person name="Poehlein A."/>
            <person name="Bengelsdorf F.R."/>
            <person name="Esser C."/>
            <person name="Duerre P."/>
            <person name="Daniel R."/>
        </authorList>
    </citation>
    <scope>NUCLEOTIDE SEQUENCE [LARGE SCALE GENOMIC DNA]</scope>
    <source>
        <strain evidence="1 2">DSM 11768</strain>
    </source>
</reference>
<comment type="caution">
    <text evidence="1">The sequence shown here is derived from an EMBL/GenBank/DDBJ whole genome shotgun (WGS) entry which is preliminary data.</text>
</comment>
<gene>
    <name evidence="1" type="ORF">MOOR_28350</name>
</gene>
<dbReference type="EMBL" id="MIHH01000063">
    <property type="protein sequence ID" value="OIQ07562.1"/>
    <property type="molecule type" value="Genomic_DNA"/>
</dbReference>
<name>A0A1J5JDG8_NEOTH</name>
<evidence type="ECO:0000313" key="2">
    <source>
        <dbReference type="Proteomes" id="UP000182743"/>
    </source>
</evidence>
<sequence length="74" mass="8328">MKDFAGYNLLSLFAQAVSQYFEETLNTGIVVPGSRVNLYVLHGLIVHLQKPEALPRSNPQTEIVEKLQRFRGAL</sequence>
<dbReference type="AlphaFoldDB" id="A0A1J5JDG8"/>
<organism evidence="1 2">
    <name type="scientific">Neomoorella thermoacetica</name>
    <name type="common">Clostridium thermoaceticum</name>
    <dbReference type="NCBI Taxonomy" id="1525"/>
    <lineage>
        <taxon>Bacteria</taxon>
        <taxon>Bacillati</taxon>
        <taxon>Bacillota</taxon>
        <taxon>Clostridia</taxon>
        <taxon>Neomoorellales</taxon>
        <taxon>Neomoorellaceae</taxon>
        <taxon>Neomoorella</taxon>
    </lineage>
</organism>
<protein>
    <submittedName>
        <fullName evidence="1">Uncharacterized protein</fullName>
    </submittedName>
</protein>
<dbReference type="Proteomes" id="UP000182743">
    <property type="component" value="Unassembled WGS sequence"/>
</dbReference>